<dbReference type="RefSeq" id="WP_306864071.1">
    <property type="nucleotide sequence ID" value="NZ_JAUSRB010000002.1"/>
</dbReference>
<reference evidence="2 3" key="1">
    <citation type="submission" date="2023-07" db="EMBL/GenBank/DDBJ databases">
        <title>Sequencing the genomes of 1000 actinobacteria strains.</title>
        <authorList>
            <person name="Klenk H.-P."/>
        </authorList>
    </citation>
    <scope>NUCLEOTIDE SEQUENCE [LARGE SCALE GENOMIC DNA]</scope>
    <source>
        <strain evidence="2 3">DSM 44109</strain>
    </source>
</reference>
<feature type="compositionally biased region" description="Low complexity" evidence="1">
    <location>
        <begin position="221"/>
        <end position="270"/>
    </location>
</feature>
<name>A0ABT9R7D1_9ACTN</name>
<proteinExistence type="predicted"/>
<dbReference type="EMBL" id="JAUSRB010000002">
    <property type="protein sequence ID" value="MDP9865152.1"/>
    <property type="molecule type" value="Genomic_DNA"/>
</dbReference>
<feature type="compositionally biased region" description="Low complexity" evidence="1">
    <location>
        <begin position="192"/>
        <end position="207"/>
    </location>
</feature>
<keyword evidence="3" id="KW-1185">Reference proteome</keyword>
<feature type="region of interest" description="Disordered" evidence="1">
    <location>
        <begin position="157"/>
        <end position="311"/>
    </location>
</feature>
<feature type="compositionally biased region" description="Basic and acidic residues" evidence="1">
    <location>
        <begin position="510"/>
        <end position="535"/>
    </location>
</feature>
<sequence>MNFCLSDLVPPLRWSDAATIPLLRDRPGLPDAWWRSLPMARVLAVLEPEELAEILARIALEHWPAAAVGDVLPALYVLDPDEADEPCTAIALDRAGSWAGLLSLTGHELRDQPFIQPYPVLNVLFAAVFHRVAHPGGAAAPVNGAAAAAAAGRGAEHQEAAGAAPAGAAALTSGPEPAAEPEPAGPEPATAPEPAAAAVAGREPAAGTEPTADQEPERVPAPDAGALPDAGDSPDAGALPDAGDSPEAGAVPEAGDAPAPHAAVPAARAALESEEVPAPGREPDQDPDPGREPDADQEPVAASAGVGREARRPAESVHALVDGAFANLEDKSWAIAQNRLFSDEPATVEALAKLFAVQPEVIRELEDDLRLRFAAWLGSEEAAPYREHLAEVKRVLGKAAPKTRLITAADWHEHELHSLDVPAWQFVLASLPEYHLVDEWLVEGDITELRHHTRDVISGAKPPLTMTKALALVTSLGIHPEVSKEWLENVPQLRILGAGQRANGSAAKVKSAEKAKGPEKAGSAERTMSVEKAELPGRSSGPPGGEAGKAPFRPLKDVSLTRRCFRQPDGRWWLRIDITPEHLQGAECPLPSGFAAYLGMSPGGGRTVTSAVGELTLSWRERPVVESLRTLLADVGAKQGSHLFLTLSDEGVLRARHLPAAGKGVEPTAQALRLVGYTAPGGTPEQAGRVIATRIGMTGPVGLPDLLVRLRERGDRDLLSLLA</sequence>
<feature type="compositionally biased region" description="Basic and acidic residues" evidence="1">
    <location>
        <begin position="281"/>
        <end position="294"/>
    </location>
</feature>
<evidence type="ECO:0000256" key="1">
    <source>
        <dbReference type="SAM" id="MobiDB-lite"/>
    </source>
</evidence>
<dbReference type="Proteomes" id="UP001230426">
    <property type="component" value="Unassembled WGS sequence"/>
</dbReference>
<organism evidence="2 3">
    <name type="scientific">Streptosporangium brasiliense</name>
    <dbReference type="NCBI Taxonomy" id="47480"/>
    <lineage>
        <taxon>Bacteria</taxon>
        <taxon>Bacillati</taxon>
        <taxon>Actinomycetota</taxon>
        <taxon>Actinomycetes</taxon>
        <taxon>Streptosporangiales</taxon>
        <taxon>Streptosporangiaceae</taxon>
        <taxon>Streptosporangium</taxon>
    </lineage>
</organism>
<feature type="compositionally biased region" description="Pro residues" evidence="1">
    <location>
        <begin position="178"/>
        <end position="191"/>
    </location>
</feature>
<feature type="region of interest" description="Disordered" evidence="1">
    <location>
        <begin position="504"/>
        <end position="552"/>
    </location>
</feature>
<accession>A0ABT9R7D1</accession>
<feature type="compositionally biased region" description="Low complexity" evidence="1">
    <location>
        <begin position="160"/>
        <end position="177"/>
    </location>
</feature>
<evidence type="ECO:0000313" key="3">
    <source>
        <dbReference type="Proteomes" id="UP001230426"/>
    </source>
</evidence>
<comment type="caution">
    <text evidence="2">The sequence shown here is derived from an EMBL/GenBank/DDBJ whole genome shotgun (WGS) entry which is preliminary data.</text>
</comment>
<evidence type="ECO:0000313" key="2">
    <source>
        <dbReference type="EMBL" id="MDP9865152.1"/>
    </source>
</evidence>
<gene>
    <name evidence="2" type="ORF">J2S55_004418</name>
</gene>
<protein>
    <submittedName>
        <fullName evidence="2">Uncharacterized protein</fullName>
    </submittedName>
</protein>